<feature type="transmembrane region" description="Helical" evidence="7">
    <location>
        <begin position="297"/>
        <end position="317"/>
    </location>
</feature>
<organism evidence="9 10">
    <name type="scientific">Aquimarina litoralis</name>
    <dbReference type="NCBI Taxonomy" id="584605"/>
    <lineage>
        <taxon>Bacteria</taxon>
        <taxon>Pseudomonadati</taxon>
        <taxon>Bacteroidota</taxon>
        <taxon>Flavobacteriia</taxon>
        <taxon>Flavobacteriales</taxon>
        <taxon>Flavobacteriaceae</taxon>
        <taxon>Aquimarina</taxon>
    </lineage>
</organism>
<protein>
    <recommendedName>
        <fullName evidence="2">histidine kinase</fullName>
        <ecNumber evidence="2">2.7.13.3</ecNumber>
    </recommendedName>
</protein>
<keyword evidence="6" id="KW-0902">Two-component regulatory system</keyword>
<dbReference type="RefSeq" id="WP_343912380.1">
    <property type="nucleotide sequence ID" value="NZ_BAAAGE010000002.1"/>
</dbReference>
<dbReference type="InterPro" id="IPR011622">
    <property type="entry name" value="7TMR_DISM_rcpt_extracell_dom2"/>
</dbReference>
<feature type="transmembrane region" description="Helical" evidence="7">
    <location>
        <begin position="324"/>
        <end position="342"/>
    </location>
</feature>
<dbReference type="PANTHER" id="PTHR43711:SF26">
    <property type="entry name" value="SENSOR HISTIDINE KINASE RCSC"/>
    <property type="match status" value="1"/>
</dbReference>
<evidence type="ECO:0000256" key="4">
    <source>
        <dbReference type="ARBA" id="ARBA00022679"/>
    </source>
</evidence>
<name>A0ABP3TZ27_9FLAO</name>
<evidence type="ECO:0000313" key="10">
    <source>
        <dbReference type="Proteomes" id="UP001501758"/>
    </source>
</evidence>
<keyword evidence="7" id="KW-0812">Transmembrane</keyword>
<dbReference type="PROSITE" id="PS50109">
    <property type="entry name" value="HIS_KIN"/>
    <property type="match status" value="1"/>
</dbReference>
<keyword evidence="7" id="KW-1133">Transmembrane helix</keyword>
<dbReference type="InterPro" id="IPR050736">
    <property type="entry name" value="Sensor_HK_Regulatory"/>
</dbReference>
<sequence length="664" mass="75413">MLLFLPLISFSQSTVSLYDTKELVDIGKKTDYLEDPNSDFTISEIVTNEFGDKFKPNSQETINFSSTASSYWLRFKVTNETLETFYLNVGSAYIDSISLFEFDEKGTLLSSRYTGDDLPFSTREVEVGNYLFKLNIDKDTTHTFYLKVKCDQPLFFLLRVGTLPSFAAYEHDLDFLQGIYFGFMLLIFLYNLFLYISIRERIYLYYIAYVLSITWFGASVFGYFFEYFWADYPFLNKWVVISAGLTMITATLFTQQFLNTKESGSRLHKISMIFLIIGFLVCALVMLGFKIEGLKLSQVGLLAMSAYFLILGIRFKLKGFRPAIYYLLAWGALIMGICFAILESLNITPVMTYLNAMQIGSAFEVLLLSFALGDRINMYKKQKEKAQLKALISAKENEKLIQEQNFILEQKVEERTAVIALRNKELVDLNKEKDMLVSMVAHDLSTPLHQMKGSIWLLDIPNMTLSGDQEMYLNEINNSVDRLTTMIGRILDTQALETKTIKLVKETLDIVELVEYVGKCFDLIAKDKQITIEVEAMMGTHLVEIDKNYMIQVLENLLSNAIKFSHKEKVVVLKVHSFDGKTYVIVEDNGPGISEEDQKKLFGKFQKLTAQPTAGESSTGLGLSIVKKYVEAMGATIHCESTLGEGSQFVITLESKNGLLKVGG</sequence>
<keyword evidence="7" id="KW-0472">Membrane</keyword>
<keyword evidence="5" id="KW-0418">Kinase</keyword>
<dbReference type="Gene3D" id="3.30.565.10">
    <property type="entry name" value="Histidine kinase-like ATPase, C-terminal domain"/>
    <property type="match status" value="1"/>
</dbReference>
<dbReference type="InterPro" id="IPR003594">
    <property type="entry name" value="HATPase_dom"/>
</dbReference>
<comment type="caution">
    <text evidence="9">The sequence shown here is derived from an EMBL/GenBank/DDBJ whole genome shotgun (WGS) entry which is preliminary data.</text>
</comment>
<feature type="transmembrane region" description="Helical" evidence="7">
    <location>
        <begin position="270"/>
        <end position="291"/>
    </location>
</feature>
<dbReference type="CDD" id="cd00075">
    <property type="entry name" value="HATPase"/>
    <property type="match status" value="1"/>
</dbReference>
<feature type="transmembrane region" description="Helical" evidence="7">
    <location>
        <begin position="237"/>
        <end position="258"/>
    </location>
</feature>
<dbReference type="Pfam" id="PF00512">
    <property type="entry name" value="HisKA"/>
    <property type="match status" value="1"/>
</dbReference>
<dbReference type="SUPFAM" id="SSF55874">
    <property type="entry name" value="ATPase domain of HSP90 chaperone/DNA topoisomerase II/histidine kinase"/>
    <property type="match status" value="1"/>
</dbReference>
<comment type="catalytic activity">
    <reaction evidence="1">
        <text>ATP + protein L-histidine = ADP + protein N-phospho-L-histidine.</text>
        <dbReference type="EC" id="2.7.13.3"/>
    </reaction>
</comment>
<dbReference type="EMBL" id="BAAAGE010000002">
    <property type="protein sequence ID" value="GAA0721198.1"/>
    <property type="molecule type" value="Genomic_DNA"/>
</dbReference>
<dbReference type="Pfam" id="PF07696">
    <property type="entry name" value="7TMR-DISMED2"/>
    <property type="match status" value="1"/>
</dbReference>
<dbReference type="CDD" id="cd00082">
    <property type="entry name" value="HisKA"/>
    <property type="match status" value="1"/>
</dbReference>
<feature type="transmembrane region" description="Helical" evidence="7">
    <location>
        <begin position="203"/>
        <end position="225"/>
    </location>
</feature>
<keyword evidence="10" id="KW-1185">Reference proteome</keyword>
<dbReference type="Pfam" id="PF02518">
    <property type="entry name" value="HATPase_c"/>
    <property type="match status" value="1"/>
</dbReference>
<dbReference type="InterPro" id="IPR011623">
    <property type="entry name" value="7TMR_DISM_rcpt_extracell_dom1"/>
</dbReference>
<dbReference type="InterPro" id="IPR004358">
    <property type="entry name" value="Sig_transdc_His_kin-like_C"/>
</dbReference>
<proteinExistence type="predicted"/>
<evidence type="ECO:0000256" key="1">
    <source>
        <dbReference type="ARBA" id="ARBA00000085"/>
    </source>
</evidence>
<evidence type="ECO:0000259" key="8">
    <source>
        <dbReference type="PROSITE" id="PS50109"/>
    </source>
</evidence>
<evidence type="ECO:0000313" key="9">
    <source>
        <dbReference type="EMBL" id="GAA0721198.1"/>
    </source>
</evidence>
<feature type="transmembrane region" description="Helical" evidence="7">
    <location>
        <begin position="175"/>
        <end position="196"/>
    </location>
</feature>
<evidence type="ECO:0000256" key="5">
    <source>
        <dbReference type="ARBA" id="ARBA00022777"/>
    </source>
</evidence>
<reference evidence="10" key="1">
    <citation type="journal article" date="2019" name="Int. J. Syst. Evol. Microbiol.">
        <title>The Global Catalogue of Microorganisms (GCM) 10K type strain sequencing project: providing services to taxonomists for standard genome sequencing and annotation.</title>
        <authorList>
            <consortium name="The Broad Institute Genomics Platform"/>
            <consortium name="The Broad Institute Genome Sequencing Center for Infectious Disease"/>
            <person name="Wu L."/>
            <person name="Ma J."/>
        </authorList>
    </citation>
    <scope>NUCLEOTIDE SEQUENCE [LARGE SCALE GENOMIC DNA]</scope>
    <source>
        <strain evidence="10">JCM 15974</strain>
    </source>
</reference>
<dbReference type="SMART" id="SM00388">
    <property type="entry name" value="HisKA"/>
    <property type="match status" value="1"/>
</dbReference>
<dbReference type="InterPro" id="IPR005467">
    <property type="entry name" value="His_kinase_dom"/>
</dbReference>
<dbReference type="InterPro" id="IPR036097">
    <property type="entry name" value="HisK_dim/P_sf"/>
</dbReference>
<evidence type="ECO:0000256" key="2">
    <source>
        <dbReference type="ARBA" id="ARBA00012438"/>
    </source>
</evidence>
<dbReference type="PANTHER" id="PTHR43711">
    <property type="entry name" value="TWO-COMPONENT HISTIDINE KINASE"/>
    <property type="match status" value="1"/>
</dbReference>
<dbReference type="Gene3D" id="1.10.287.130">
    <property type="match status" value="1"/>
</dbReference>
<dbReference type="SUPFAM" id="SSF47384">
    <property type="entry name" value="Homodimeric domain of signal transducing histidine kinase"/>
    <property type="match status" value="1"/>
</dbReference>
<dbReference type="EC" id="2.7.13.3" evidence="2"/>
<accession>A0ABP3TZ27</accession>
<dbReference type="Proteomes" id="UP001501758">
    <property type="component" value="Unassembled WGS sequence"/>
</dbReference>
<dbReference type="InterPro" id="IPR036890">
    <property type="entry name" value="HATPase_C_sf"/>
</dbReference>
<dbReference type="InterPro" id="IPR003661">
    <property type="entry name" value="HisK_dim/P_dom"/>
</dbReference>
<dbReference type="PRINTS" id="PR00344">
    <property type="entry name" value="BCTRLSENSOR"/>
</dbReference>
<evidence type="ECO:0000256" key="3">
    <source>
        <dbReference type="ARBA" id="ARBA00022553"/>
    </source>
</evidence>
<feature type="transmembrane region" description="Helical" evidence="7">
    <location>
        <begin position="354"/>
        <end position="373"/>
    </location>
</feature>
<dbReference type="Gene3D" id="2.60.40.2380">
    <property type="match status" value="1"/>
</dbReference>
<evidence type="ECO:0000256" key="6">
    <source>
        <dbReference type="ARBA" id="ARBA00023012"/>
    </source>
</evidence>
<dbReference type="SMART" id="SM00387">
    <property type="entry name" value="HATPase_c"/>
    <property type="match status" value="1"/>
</dbReference>
<dbReference type="Pfam" id="PF07695">
    <property type="entry name" value="7TMR-DISM_7TM"/>
    <property type="match status" value="1"/>
</dbReference>
<keyword evidence="4" id="KW-0808">Transferase</keyword>
<feature type="domain" description="Histidine kinase" evidence="8">
    <location>
        <begin position="439"/>
        <end position="657"/>
    </location>
</feature>
<gene>
    <name evidence="9" type="ORF">GCM10009430_22200</name>
</gene>
<evidence type="ECO:0000256" key="7">
    <source>
        <dbReference type="SAM" id="Phobius"/>
    </source>
</evidence>
<keyword evidence="3" id="KW-0597">Phosphoprotein</keyword>